<evidence type="ECO:0000256" key="1">
    <source>
        <dbReference type="ARBA" id="ARBA00022729"/>
    </source>
</evidence>
<dbReference type="EMBL" id="JBHUCO010000011">
    <property type="protein sequence ID" value="MFD1517766.1"/>
    <property type="molecule type" value="Genomic_DNA"/>
</dbReference>
<dbReference type="InterPro" id="IPR030678">
    <property type="entry name" value="Peptide/Ni-bd"/>
</dbReference>
<dbReference type="Gene3D" id="3.40.190.10">
    <property type="entry name" value="Periplasmic binding protein-like II"/>
    <property type="match status" value="1"/>
</dbReference>
<dbReference type="RefSeq" id="WP_344724528.1">
    <property type="nucleotide sequence ID" value="NZ_BAAAUS010000026.1"/>
</dbReference>
<keyword evidence="1 3" id="KW-0732">Signal</keyword>
<dbReference type="Gene3D" id="3.10.105.10">
    <property type="entry name" value="Dipeptide-binding Protein, Domain 3"/>
    <property type="match status" value="1"/>
</dbReference>
<feature type="region of interest" description="Disordered" evidence="2">
    <location>
        <begin position="35"/>
        <end position="61"/>
    </location>
</feature>
<dbReference type="PIRSF" id="PIRSF002741">
    <property type="entry name" value="MppA"/>
    <property type="match status" value="1"/>
</dbReference>
<dbReference type="Pfam" id="PF00496">
    <property type="entry name" value="SBP_bac_5"/>
    <property type="match status" value="1"/>
</dbReference>
<dbReference type="PROSITE" id="PS51257">
    <property type="entry name" value="PROKAR_LIPOPROTEIN"/>
    <property type="match status" value="1"/>
</dbReference>
<feature type="chain" id="PRO_5047305370" evidence="3">
    <location>
        <begin position="36"/>
        <end position="544"/>
    </location>
</feature>
<evidence type="ECO:0000259" key="4">
    <source>
        <dbReference type="Pfam" id="PF00496"/>
    </source>
</evidence>
<dbReference type="PANTHER" id="PTHR30290:SF38">
    <property type="entry name" value="D,D-DIPEPTIDE-BINDING PERIPLASMIC PROTEIN DDPA-RELATED"/>
    <property type="match status" value="1"/>
</dbReference>
<protein>
    <submittedName>
        <fullName evidence="5">ABC transporter substrate-binding protein</fullName>
    </submittedName>
</protein>
<sequence>MCRNRSRRHCLVWSLLACAALLVAACGSSTGQVQAGSADAGLDSSHPFGGDLSTEGTPRPGGVVRYGMDREPVALDPVVPGSQEAIYAIYDPLMRVNEKREVVPYLAESMTTSDEGRTWVLKLRPAVQFHDGTPLDAQAVIFNLERQQQTVRSPGNVYARQIETMTALDDLTVQFILHEPSGSFVNAFALRSNDGTLGLMASPTAIKKWGPDYARHPVGAGPFEFVEWVPDSRIVVKKFENYWQKDKGLPYLDGVEFRPLPDTDSAYASIVNGDIDMLFCSYQTSILKASNDPELTTFYNPGNGGEFFYFNFMKAPFNDRRMREAVLAALDPKAMSATQYQGFMDPAQTPFSPDSPYYSAEAADQYPKYDPERARQLIAEYKADGGDANFMLSSANNPTRARFAEFVQAQWAAVGLDVKLDLQDLATFSSTVVQGGDFQMTTWVSGWPNPFPNLLQLLRTGGSGNYGKYSNPEVDALLLDAVNTTDDQKRIENYKEVQLIAGNDLAIGWYSRAYTGLITRNSVKGIVLDVPTGPQMWATAWLSQ</sequence>
<dbReference type="InterPro" id="IPR039424">
    <property type="entry name" value="SBP_5"/>
</dbReference>
<name>A0ABW4ERW5_9PSEU</name>
<dbReference type="PROSITE" id="PS51318">
    <property type="entry name" value="TAT"/>
    <property type="match status" value="1"/>
</dbReference>
<dbReference type="Proteomes" id="UP001597114">
    <property type="component" value="Unassembled WGS sequence"/>
</dbReference>
<evidence type="ECO:0000313" key="5">
    <source>
        <dbReference type="EMBL" id="MFD1517766.1"/>
    </source>
</evidence>
<evidence type="ECO:0000256" key="3">
    <source>
        <dbReference type="SAM" id="SignalP"/>
    </source>
</evidence>
<dbReference type="PANTHER" id="PTHR30290">
    <property type="entry name" value="PERIPLASMIC BINDING COMPONENT OF ABC TRANSPORTER"/>
    <property type="match status" value="1"/>
</dbReference>
<feature type="domain" description="Solute-binding protein family 5" evidence="4">
    <location>
        <begin position="101"/>
        <end position="463"/>
    </location>
</feature>
<dbReference type="InterPro" id="IPR000914">
    <property type="entry name" value="SBP_5_dom"/>
</dbReference>
<feature type="signal peptide" evidence="3">
    <location>
        <begin position="1"/>
        <end position="35"/>
    </location>
</feature>
<evidence type="ECO:0000256" key="2">
    <source>
        <dbReference type="SAM" id="MobiDB-lite"/>
    </source>
</evidence>
<gene>
    <name evidence="5" type="ORF">ACFSJD_09720</name>
</gene>
<accession>A0ABW4ERW5</accession>
<evidence type="ECO:0000313" key="6">
    <source>
        <dbReference type="Proteomes" id="UP001597114"/>
    </source>
</evidence>
<reference evidence="6" key="1">
    <citation type="journal article" date="2019" name="Int. J. Syst. Evol. Microbiol.">
        <title>The Global Catalogue of Microorganisms (GCM) 10K type strain sequencing project: providing services to taxonomists for standard genome sequencing and annotation.</title>
        <authorList>
            <consortium name="The Broad Institute Genomics Platform"/>
            <consortium name="The Broad Institute Genome Sequencing Center for Infectious Disease"/>
            <person name="Wu L."/>
            <person name="Ma J."/>
        </authorList>
    </citation>
    <scope>NUCLEOTIDE SEQUENCE [LARGE SCALE GENOMIC DNA]</scope>
    <source>
        <strain evidence="6">CCM 7043</strain>
    </source>
</reference>
<dbReference type="InterPro" id="IPR006311">
    <property type="entry name" value="TAT_signal"/>
</dbReference>
<comment type="caution">
    <text evidence="5">The sequence shown here is derived from an EMBL/GenBank/DDBJ whole genome shotgun (WGS) entry which is preliminary data.</text>
</comment>
<proteinExistence type="predicted"/>
<organism evidence="5 6">
    <name type="scientific">Pseudonocardia yunnanensis</name>
    <dbReference type="NCBI Taxonomy" id="58107"/>
    <lineage>
        <taxon>Bacteria</taxon>
        <taxon>Bacillati</taxon>
        <taxon>Actinomycetota</taxon>
        <taxon>Actinomycetes</taxon>
        <taxon>Pseudonocardiales</taxon>
        <taxon>Pseudonocardiaceae</taxon>
        <taxon>Pseudonocardia</taxon>
    </lineage>
</organism>
<keyword evidence="6" id="KW-1185">Reference proteome</keyword>
<dbReference type="SUPFAM" id="SSF53850">
    <property type="entry name" value="Periplasmic binding protein-like II"/>
    <property type="match status" value="1"/>
</dbReference>